<gene>
    <name evidence="2" type="ORF">CLF_100983</name>
</gene>
<dbReference type="EMBL" id="DF142861">
    <property type="protein sequence ID" value="GAA47935.1"/>
    <property type="molecule type" value="Genomic_DNA"/>
</dbReference>
<proteinExistence type="predicted"/>
<dbReference type="GO" id="GO:0007508">
    <property type="term" value="P:larval heart development"/>
    <property type="evidence" value="ECO:0007669"/>
    <property type="project" value="TreeGrafter"/>
</dbReference>
<dbReference type="GO" id="GO:0061343">
    <property type="term" value="P:cell adhesion involved in heart morphogenesis"/>
    <property type="evidence" value="ECO:0007669"/>
    <property type="project" value="TreeGrafter"/>
</dbReference>
<name>G7Y4R2_CLOSI</name>
<sequence length="731" mass="84819">MGKKLRPSKAKGSRKPGFHGQKEPCKLKSAPETTKRGSRQARNPEHQTWIRSFRRAGFSGMRIFLDQVELEPASVEDLYRTIVQKIHEADAMFVSKKPARSRMSRDTEDELAFRKMRNRCISETHQWSIRKQVTILDLARKNRNVLFKYVHRRRNNPSAFSLRDRNGEPTSDPIVVSEFYRDHYAGERQSLNDKDKTVPGILDESRDPMYALGGIPHRSRFTARSRVLLWPESLSHSRNPEPQTWIRNFCRADFSGMRIFLNQVKLGPASVEDLYRTIVQKVHEANAMYVPKKPARSRMSRKLPKRIRRLLEKRSQLFIKKLTTGDTEDELAFRKMRNRCKSEIRQWNIRKQATILDLDRKNRNVLFKYMRHRRRNKPSAFSLRDRNGEPTSERQLLNDKNKTDPGNLGKSLAPVYQSVNPCSRLPLKDFQIEEAFKSCLRIEELSNRRHGATERSFSEGQKVLVRDYNGRHPTWIPGFILRRRPSPSNDYEHDAGHTGLRPPQVNHLLQGYVNKFQGEVLSGITYVPRFTARSSALLRPRSLARTRLAKISGRLLVRHCLTDVMFEMIGMGRSILRAAGFCEFAKRIRREIGDNAYSYEYDRLKYRAYSTPHMDTGPADTISSEVGRHRVQLSMTGEMDQGLEREYTDRKKHRSATEGIFESFWHSLNGLSMSSPSCSTKGVSTCLVWSVLRFASVLIALGNRDDVDVHKAQSNKHFYHRTTRNDESKIT</sequence>
<protein>
    <submittedName>
        <fullName evidence="2">Uncharacterized protein</fullName>
    </submittedName>
</protein>
<feature type="region of interest" description="Disordered" evidence="1">
    <location>
        <begin position="1"/>
        <end position="47"/>
    </location>
</feature>
<feature type="compositionally biased region" description="Basic residues" evidence="1">
    <location>
        <begin position="1"/>
        <end position="17"/>
    </location>
</feature>
<dbReference type="Proteomes" id="UP000008909">
    <property type="component" value="Unassembled WGS sequence"/>
</dbReference>
<evidence type="ECO:0000256" key="1">
    <source>
        <dbReference type="SAM" id="MobiDB-lite"/>
    </source>
</evidence>
<reference key="2">
    <citation type="submission" date="2011-10" db="EMBL/GenBank/DDBJ databases">
        <title>The genome and transcriptome sequence of Clonorchis sinensis provide insights into the carcinogenic liver fluke.</title>
        <authorList>
            <person name="Wang X."/>
            <person name="Huang Y."/>
            <person name="Chen W."/>
            <person name="Liu H."/>
            <person name="Guo L."/>
            <person name="Chen Y."/>
            <person name="Luo F."/>
            <person name="Zhou W."/>
            <person name="Sun J."/>
            <person name="Mao Q."/>
            <person name="Liang P."/>
            <person name="Zhou C."/>
            <person name="Tian Y."/>
            <person name="Men J."/>
            <person name="Lv X."/>
            <person name="Huang L."/>
            <person name="Zhou J."/>
            <person name="Hu Y."/>
            <person name="Li R."/>
            <person name="Zhang F."/>
            <person name="Lei H."/>
            <person name="Li X."/>
            <person name="Hu X."/>
            <person name="Liang C."/>
            <person name="Xu J."/>
            <person name="Wu Z."/>
            <person name="Yu X."/>
        </authorList>
    </citation>
    <scope>NUCLEOTIDE SEQUENCE</scope>
    <source>
        <strain>Henan</strain>
    </source>
</reference>
<evidence type="ECO:0000313" key="3">
    <source>
        <dbReference type="Proteomes" id="UP000008909"/>
    </source>
</evidence>
<keyword evidence="3" id="KW-1185">Reference proteome</keyword>
<feature type="region of interest" description="Disordered" evidence="1">
    <location>
        <begin position="377"/>
        <end position="411"/>
    </location>
</feature>
<dbReference type="AlphaFoldDB" id="G7Y4R2"/>
<evidence type="ECO:0000313" key="2">
    <source>
        <dbReference type="EMBL" id="GAA47935.1"/>
    </source>
</evidence>
<accession>G7Y4R2</accession>
<dbReference type="PANTHER" id="PTHR33395">
    <property type="entry name" value="TRANSCRIPTASE, PUTATIVE-RELATED-RELATED"/>
    <property type="match status" value="1"/>
</dbReference>
<organism evidence="2 3">
    <name type="scientific">Clonorchis sinensis</name>
    <name type="common">Chinese liver fluke</name>
    <dbReference type="NCBI Taxonomy" id="79923"/>
    <lineage>
        <taxon>Eukaryota</taxon>
        <taxon>Metazoa</taxon>
        <taxon>Spiralia</taxon>
        <taxon>Lophotrochozoa</taxon>
        <taxon>Platyhelminthes</taxon>
        <taxon>Trematoda</taxon>
        <taxon>Digenea</taxon>
        <taxon>Opisthorchiida</taxon>
        <taxon>Opisthorchiata</taxon>
        <taxon>Opisthorchiidae</taxon>
        <taxon>Clonorchis</taxon>
    </lineage>
</organism>
<dbReference type="GO" id="GO:0031012">
    <property type="term" value="C:extracellular matrix"/>
    <property type="evidence" value="ECO:0007669"/>
    <property type="project" value="TreeGrafter"/>
</dbReference>
<feature type="compositionally biased region" description="Basic and acidic residues" evidence="1">
    <location>
        <begin position="383"/>
        <end position="403"/>
    </location>
</feature>
<reference evidence="2" key="1">
    <citation type="journal article" date="2011" name="Genome Biol.">
        <title>The draft genome of the carcinogenic human liver fluke Clonorchis sinensis.</title>
        <authorList>
            <person name="Wang X."/>
            <person name="Chen W."/>
            <person name="Huang Y."/>
            <person name="Sun J."/>
            <person name="Men J."/>
            <person name="Liu H."/>
            <person name="Luo F."/>
            <person name="Guo L."/>
            <person name="Lv X."/>
            <person name="Deng C."/>
            <person name="Zhou C."/>
            <person name="Fan Y."/>
            <person name="Li X."/>
            <person name="Huang L."/>
            <person name="Hu Y."/>
            <person name="Liang C."/>
            <person name="Hu X."/>
            <person name="Xu J."/>
            <person name="Yu X."/>
        </authorList>
    </citation>
    <scope>NUCLEOTIDE SEQUENCE [LARGE SCALE GENOMIC DNA]</scope>
    <source>
        <strain evidence="2">Henan</strain>
    </source>
</reference>
<dbReference type="PANTHER" id="PTHR33395:SF22">
    <property type="entry name" value="REVERSE TRANSCRIPTASE DOMAIN-CONTAINING PROTEIN"/>
    <property type="match status" value="1"/>
</dbReference>